<organism evidence="1 2">
    <name type="scientific">Vigna unguiculata</name>
    <name type="common">Cowpea</name>
    <dbReference type="NCBI Taxonomy" id="3917"/>
    <lineage>
        <taxon>Eukaryota</taxon>
        <taxon>Viridiplantae</taxon>
        <taxon>Streptophyta</taxon>
        <taxon>Embryophyta</taxon>
        <taxon>Tracheophyta</taxon>
        <taxon>Spermatophyta</taxon>
        <taxon>Magnoliopsida</taxon>
        <taxon>eudicotyledons</taxon>
        <taxon>Gunneridae</taxon>
        <taxon>Pentapetalae</taxon>
        <taxon>rosids</taxon>
        <taxon>fabids</taxon>
        <taxon>Fabales</taxon>
        <taxon>Fabaceae</taxon>
        <taxon>Papilionoideae</taxon>
        <taxon>50 kb inversion clade</taxon>
        <taxon>NPAAA clade</taxon>
        <taxon>indigoferoid/millettioid clade</taxon>
        <taxon>Phaseoleae</taxon>
        <taxon>Vigna</taxon>
    </lineage>
</organism>
<accession>A0A4D6MC38</accession>
<protein>
    <submittedName>
        <fullName evidence="1">Uncharacterized protein</fullName>
    </submittedName>
</protein>
<dbReference type="EMBL" id="CP039350">
    <property type="protein sequence ID" value="QCD98320.1"/>
    <property type="molecule type" value="Genomic_DNA"/>
</dbReference>
<dbReference type="AlphaFoldDB" id="A0A4D6MC38"/>
<dbReference type="Proteomes" id="UP000501690">
    <property type="component" value="Linkage Group LG6"/>
</dbReference>
<evidence type="ECO:0000313" key="2">
    <source>
        <dbReference type="Proteomes" id="UP000501690"/>
    </source>
</evidence>
<evidence type="ECO:0000313" key="1">
    <source>
        <dbReference type="EMBL" id="QCD98320.1"/>
    </source>
</evidence>
<keyword evidence="2" id="KW-1185">Reference proteome</keyword>
<name>A0A4D6MC38_VIGUN</name>
<sequence length="234" mass="25165">MKFKNPAAVTPFTLTVRSARACLSSLAVLGTTVLAIVLPRLPLTLTPGCPNLHFALLQKNPAAVTPFTLTVRSARACLSSLAVLGTTVLAIVLPRLPLTLTPVADTVRLAQASLTRPGEMCRDSPRASCASGRSGDLGVPRLGGRGLVWARLSRLSEIPQPERGAGRGSAAIEYLFILECSVLVGYECMMSDMYIMEYELGGEQLRVEQRYPSQVQASAESDHVIRIQMSRVES</sequence>
<reference evidence="1 2" key="1">
    <citation type="submission" date="2019-04" db="EMBL/GenBank/DDBJ databases">
        <title>An improved genome assembly and genetic linkage map for asparagus bean, Vigna unguiculata ssp. sesquipedialis.</title>
        <authorList>
            <person name="Xia Q."/>
            <person name="Zhang R."/>
            <person name="Dong Y."/>
        </authorList>
    </citation>
    <scope>NUCLEOTIDE SEQUENCE [LARGE SCALE GENOMIC DNA]</scope>
    <source>
        <tissue evidence="1">Leaf</tissue>
    </source>
</reference>
<gene>
    <name evidence="1" type="ORF">DEO72_LG6g3040</name>
</gene>
<proteinExistence type="predicted"/>